<dbReference type="Proteomes" id="UP001597403">
    <property type="component" value="Unassembled WGS sequence"/>
</dbReference>
<dbReference type="PANTHER" id="PTHR40396">
    <property type="entry name" value="ATPASE-LIKE PROTEIN"/>
    <property type="match status" value="1"/>
</dbReference>
<comment type="caution">
    <text evidence="2">The sequence shown here is derived from an EMBL/GenBank/DDBJ whole genome shotgun (WGS) entry which is preliminary data.</text>
</comment>
<feature type="domain" description="ATPase AAA-type core" evidence="1">
    <location>
        <begin position="50"/>
        <end position="320"/>
    </location>
</feature>
<dbReference type="EMBL" id="JBHUGF010000001">
    <property type="protein sequence ID" value="MFD1988667.1"/>
    <property type="molecule type" value="Genomic_DNA"/>
</dbReference>
<accession>A0ABW4UM91</accession>
<keyword evidence="3" id="KW-1185">Reference proteome</keyword>
<organism evidence="2 3">
    <name type="scientific">Paenibacillus nicotianae</name>
    <dbReference type="NCBI Taxonomy" id="1526551"/>
    <lineage>
        <taxon>Bacteria</taxon>
        <taxon>Bacillati</taxon>
        <taxon>Bacillota</taxon>
        <taxon>Bacilli</taxon>
        <taxon>Bacillales</taxon>
        <taxon>Paenibacillaceae</taxon>
        <taxon>Paenibacillus</taxon>
    </lineage>
</organism>
<dbReference type="SUPFAM" id="SSF52540">
    <property type="entry name" value="P-loop containing nucleoside triphosphate hydrolases"/>
    <property type="match status" value="1"/>
</dbReference>
<dbReference type="Pfam" id="PF13304">
    <property type="entry name" value="AAA_21"/>
    <property type="match status" value="1"/>
</dbReference>
<gene>
    <name evidence="2" type="ORF">ACFSGI_01605</name>
</gene>
<evidence type="ECO:0000313" key="2">
    <source>
        <dbReference type="EMBL" id="MFD1988667.1"/>
    </source>
</evidence>
<dbReference type="InterPro" id="IPR003959">
    <property type="entry name" value="ATPase_AAA_core"/>
</dbReference>
<name>A0ABW4UM91_9BACL</name>
<proteinExistence type="predicted"/>
<evidence type="ECO:0000313" key="3">
    <source>
        <dbReference type="Proteomes" id="UP001597403"/>
    </source>
</evidence>
<dbReference type="InterPro" id="IPR027417">
    <property type="entry name" value="P-loop_NTPase"/>
</dbReference>
<evidence type="ECO:0000259" key="1">
    <source>
        <dbReference type="Pfam" id="PF13304"/>
    </source>
</evidence>
<dbReference type="PANTHER" id="PTHR40396:SF1">
    <property type="entry name" value="ATPASE AAA-TYPE CORE DOMAIN-CONTAINING PROTEIN"/>
    <property type="match status" value="1"/>
</dbReference>
<dbReference type="RefSeq" id="WP_204826638.1">
    <property type="nucleotide sequence ID" value="NZ_JBHUGF010000001.1"/>
</dbReference>
<protein>
    <submittedName>
        <fullName evidence="2">ATP/GTP-binding protein</fullName>
    </submittedName>
</protein>
<dbReference type="Gene3D" id="3.40.50.300">
    <property type="entry name" value="P-loop containing nucleotide triphosphate hydrolases"/>
    <property type="match status" value="1"/>
</dbReference>
<reference evidence="3" key="1">
    <citation type="journal article" date="2019" name="Int. J. Syst. Evol. Microbiol.">
        <title>The Global Catalogue of Microorganisms (GCM) 10K type strain sequencing project: providing services to taxonomists for standard genome sequencing and annotation.</title>
        <authorList>
            <consortium name="The Broad Institute Genomics Platform"/>
            <consortium name="The Broad Institute Genome Sequencing Center for Infectious Disease"/>
            <person name="Wu L."/>
            <person name="Ma J."/>
        </authorList>
    </citation>
    <scope>NUCLEOTIDE SEQUENCE [LARGE SCALE GENOMIC DNA]</scope>
    <source>
        <strain evidence="3">CGMCC 1.15067</strain>
    </source>
</reference>
<sequence>MRILKIKISGLDLFKEGLEISWLAQQNVTEDNNQGLHSLFSNIFTHNVLSIIGINASGKTTVLKVVTAIMDIFLANEKLNSSQAKEVLIGKNIMIETYYYSDSKNIIKLQSYIDKNKENELCFSEEILWQKKSSSVKSKNKLFEFDQKKYAKKRSLEDHQYLADDISIFIAEIKQEKIKIQIHDFIRFTNFNFMGISGEIPVEVISFLDPSIEYVKVSHKDNDYKKSLVQLKFTQQKQPIEFSNILDLDKYLSSGTIKGLNMFAYIYSTLKNSGYLIVDEIENHFNKSIVRTIIELFRNPKVNPHGAMLIFSTHYPELLDDFDRNDSIYITKKTDTLTLTNLSQLLKRNDLKKSEVYQSDYLEGTAPKYNAYINLKESISKHATEV</sequence>